<dbReference type="AlphaFoldDB" id="A0A498JXU0"/>
<keyword evidence="11" id="KW-0675">Receptor</keyword>
<dbReference type="InterPro" id="IPR013763">
    <property type="entry name" value="Cyclin-like_dom"/>
</dbReference>
<evidence type="ECO:0000256" key="11">
    <source>
        <dbReference type="ARBA" id="ARBA00023170"/>
    </source>
</evidence>
<feature type="compositionally biased region" description="Polar residues" evidence="15">
    <location>
        <begin position="920"/>
        <end position="938"/>
    </location>
</feature>
<evidence type="ECO:0000256" key="12">
    <source>
        <dbReference type="ARBA" id="ARBA00023180"/>
    </source>
</evidence>
<evidence type="ECO:0000256" key="15">
    <source>
        <dbReference type="SAM" id="MobiDB-lite"/>
    </source>
</evidence>
<dbReference type="PANTHER" id="PTHR48063">
    <property type="entry name" value="LRR RECEPTOR-LIKE KINASE"/>
    <property type="match status" value="1"/>
</dbReference>
<feature type="compositionally biased region" description="Basic and acidic residues" evidence="15">
    <location>
        <begin position="940"/>
        <end position="949"/>
    </location>
</feature>
<evidence type="ECO:0000256" key="16">
    <source>
        <dbReference type="SAM" id="SignalP"/>
    </source>
</evidence>
<protein>
    <recommendedName>
        <fullName evidence="13">B-like cyclin</fullName>
    </recommendedName>
</protein>
<sequence length="1195" mass="134332">MESHYNLSVAHYFLLFLLASSYIQTTTKLCFCLASGELSSSVETNSCIDEERLALLIFKQHLVDRSSRLSSWVGHDCCRWEGISCNNRTGHVVKMDLRNPYSNSIFDEEMDWSTYDKFSLGGKINASLLSLKHLNYLDLSSNHFYSMQVPKFFGELKSLQYLNLSSPHSASFGGEIPPSLGNLSSLNFLDLGCNYNLTSRNLNWLSRLSSLKYLDLGEMDLSTTGVNWAYAVNMLPSLAELHLSFCFIESISLSLRSINSTSLFNLTNLITLDLSFNDFGDPFPSEFANFKSLEHLDLSDTHLKGQIPKVIGNLCKLKVLSLSWNKFNGGIEEVWRSFSNCSNIALESLDLSYCDLRSQLPASLGMFKSLQNLYLRGDDMQDMRYMQGSIPDFPGNYLWGSIPDSIGNLSFLKTLDLSYNMMNGSIPQSLGQLSQLVSLDLSSNPWEGNLTEAHFINLTRLQYFRVGDMYQNKSLIFDVAYDWVPPFKLHTIYIVKCHITSGFGVWLQSQTELREINLSGNGISDFLPEEWLLKISSQLIYLDLSYNQFCGNLPSNLKSPKLESIDLSHNQLEGPLPLWSATKVTNFYLESNSFSGPIPSNIDQMMPNLQELYLSENHLNGNIPRSICNMQQLLALFLHENHLNGTIPPSVYNMKQLQILSLRSNQFHGEFHLAWSVGSNMTYLDVSQNNLSGNIPTSLGVLSSLQVLKLNNNNFDGEIPSSLQNCSQLKSIDLGDNKLFGKIPKWIGGLNVSMLYMVRLRSNNFNGHISQQLCNLRQLHIIDLSNNSISVGVSCFKVYTESDTAKADTGIRDRVLSFLTSLASINANHFTYCCSSNSIKELKAPSENQRTKAMGLNRESIVTDGRRTSNSSLKLIRGQRNSNVCVLPRNSVRPTLSTLKARESQRTLKSKGASGPNKLVSATATSSKTEKVATSSLPENVKHEKHEATQGELPSEASCSQSASTIISRRKSNRRRSYTSLLMTGSKAQNQPPENFMSIQADIAPHMRGILVNWLIEVHYKFELMQETLYLMVTLLDQYLSQVTIKKDDMQLIGLTALLLASKYEDFWHPRVKDSISAETYTRAQVLGMQQPYMLQGAPCRLLRLGLRCSANTLVMKYPKSETAEMVLIFHKAARVGSLKVTYEKYSSLDLRGVAAIKPLETLPLRFSSGLVWYCCALKKSCCENKWLCCENKRL</sequence>
<dbReference type="InterPro" id="IPR013210">
    <property type="entry name" value="LRR_N_plant-typ"/>
</dbReference>
<dbReference type="FunFam" id="1.10.472.10:FF:000057">
    <property type="entry name" value="Cyclin N-terminal domain containing 2"/>
    <property type="match status" value="1"/>
</dbReference>
<evidence type="ECO:0000313" key="19">
    <source>
        <dbReference type="Proteomes" id="UP000290289"/>
    </source>
</evidence>
<comment type="subunit">
    <text evidence="3">Interacts with the CDC2 protein kinase to form a serine/threonine kinase holoenzyme complex also known as maturation promoting factor (MPF). The cyclin subunit imparts substrate specificity to the complex.</text>
</comment>
<keyword evidence="10" id="KW-0472">Membrane</keyword>
<name>A0A498JXU0_MALDO</name>
<evidence type="ECO:0000256" key="2">
    <source>
        <dbReference type="ARBA" id="ARBA00009592"/>
    </source>
</evidence>
<evidence type="ECO:0000256" key="5">
    <source>
        <dbReference type="ARBA" id="ARBA00022614"/>
    </source>
</evidence>
<evidence type="ECO:0000256" key="1">
    <source>
        <dbReference type="ARBA" id="ARBA00004251"/>
    </source>
</evidence>
<dbReference type="InterPro" id="IPR006671">
    <property type="entry name" value="Cyclin_N"/>
</dbReference>
<evidence type="ECO:0000313" key="18">
    <source>
        <dbReference type="EMBL" id="RXH98594.1"/>
    </source>
</evidence>
<dbReference type="SMART" id="SM00369">
    <property type="entry name" value="LRR_TYP"/>
    <property type="match status" value="7"/>
</dbReference>
<feature type="chain" id="PRO_5019779007" description="B-like cyclin" evidence="16">
    <location>
        <begin position="26"/>
        <end position="1195"/>
    </location>
</feature>
<gene>
    <name evidence="18" type="ORF">DVH24_010919</name>
</gene>
<dbReference type="EMBL" id="RDQH01000331">
    <property type="protein sequence ID" value="RXH98594.1"/>
    <property type="molecule type" value="Genomic_DNA"/>
</dbReference>
<dbReference type="Proteomes" id="UP000290289">
    <property type="component" value="Chromosome 5"/>
</dbReference>
<evidence type="ECO:0000259" key="17">
    <source>
        <dbReference type="SMART" id="SM00385"/>
    </source>
</evidence>
<dbReference type="SUPFAM" id="SSF52058">
    <property type="entry name" value="L domain-like"/>
    <property type="match status" value="1"/>
</dbReference>
<dbReference type="Gene3D" id="1.10.472.10">
    <property type="entry name" value="Cyclin-like"/>
    <property type="match status" value="1"/>
</dbReference>
<evidence type="ECO:0000256" key="3">
    <source>
        <dbReference type="ARBA" id="ARBA00011177"/>
    </source>
</evidence>
<feature type="signal peptide" evidence="16">
    <location>
        <begin position="1"/>
        <end position="25"/>
    </location>
</feature>
<dbReference type="InterPro" id="IPR046956">
    <property type="entry name" value="RLP23-like"/>
</dbReference>
<dbReference type="PANTHER" id="PTHR48063:SF90">
    <property type="entry name" value="OS11G0565920 PROTEIN"/>
    <property type="match status" value="1"/>
</dbReference>
<feature type="region of interest" description="Disordered" evidence="15">
    <location>
        <begin position="902"/>
        <end position="975"/>
    </location>
</feature>
<evidence type="ECO:0000256" key="4">
    <source>
        <dbReference type="ARBA" id="ARBA00022475"/>
    </source>
</evidence>
<comment type="similarity">
    <text evidence="14">Belongs to the cyclin family.</text>
</comment>
<dbReference type="SUPFAM" id="SSF52047">
    <property type="entry name" value="RNI-like"/>
    <property type="match status" value="1"/>
</dbReference>
<organism evidence="18 19">
    <name type="scientific">Malus domestica</name>
    <name type="common">Apple</name>
    <name type="synonym">Pyrus malus</name>
    <dbReference type="NCBI Taxonomy" id="3750"/>
    <lineage>
        <taxon>Eukaryota</taxon>
        <taxon>Viridiplantae</taxon>
        <taxon>Streptophyta</taxon>
        <taxon>Embryophyta</taxon>
        <taxon>Tracheophyta</taxon>
        <taxon>Spermatophyta</taxon>
        <taxon>Magnoliopsida</taxon>
        <taxon>eudicotyledons</taxon>
        <taxon>Gunneridae</taxon>
        <taxon>Pentapetalae</taxon>
        <taxon>rosids</taxon>
        <taxon>fabids</taxon>
        <taxon>Rosales</taxon>
        <taxon>Rosaceae</taxon>
        <taxon>Amygdaloideae</taxon>
        <taxon>Maleae</taxon>
        <taxon>Malus</taxon>
    </lineage>
</organism>
<dbReference type="FunFam" id="3.80.10.10:FF:000095">
    <property type="entry name" value="LRR receptor-like serine/threonine-protein kinase GSO1"/>
    <property type="match status" value="1"/>
</dbReference>
<keyword evidence="5" id="KW-0433">Leucine-rich repeat</keyword>
<feature type="domain" description="Cyclin-like" evidence="17">
    <location>
        <begin position="1013"/>
        <end position="1132"/>
    </location>
</feature>
<keyword evidence="8" id="KW-0677">Repeat</keyword>
<dbReference type="InterPro" id="IPR036915">
    <property type="entry name" value="Cyclin-like_sf"/>
</dbReference>
<evidence type="ECO:0000256" key="13">
    <source>
        <dbReference type="ARBA" id="ARBA00032263"/>
    </source>
</evidence>
<reference evidence="18 19" key="1">
    <citation type="submission" date="2018-10" db="EMBL/GenBank/DDBJ databases">
        <title>A high-quality apple genome assembly.</title>
        <authorList>
            <person name="Hu J."/>
        </authorList>
    </citation>
    <scope>NUCLEOTIDE SEQUENCE [LARGE SCALE GENOMIC DNA]</scope>
    <source>
        <strain evidence="19">cv. HFTH1</strain>
        <tissue evidence="18">Young leaf</tissue>
    </source>
</reference>
<keyword evidence="14" id="KW-0195">Cyclin</keyword>
<accession>A0A498JXU0</accession>
<dbReference type="Pfam" id="PF00134">
    <property type="entry name" value="Cyclin_N"/>
    <property type="match status" value="1"/>
</dbReference>
<dbReference type="GO" id="GO:0005886">
    <property type="term" value="C:plasma membrane"/>
    <property type="evidence" value="ECO:0007669"/>
    <property type="project" value="UniProtKB-SubCell"/>
</dbReference>
<dbReference type="FunFam" id="3.80.10.10:FF:001678">
    <property type="entry name" value="Calmodulin-binding receptor kinase CaMRLK"/>
    <property type="match status" value="1"/>
</dbReference>
<evidence type="ECO:0000256" key="8">
    <source>
        <dbReference type="ARBA" id="ARBA00022737"/>
    </source>
</evidence>
<evidence type="ECO:0000256" key="6">
    <source>
        <dbReference type="ARBA" id="ARBA00022692"/>
    </source>
</evidence>
<dbReference type="SMART" id="SM00385">
    <property type="entry name" value="CYCLIN"/>
    <property type="match status" value="1"/>
</dbReference>
<proteinExistence type="inferred from homology"/>
<dbReference type="PROSITE" id="PS51450">
    <property type="entry name" value="LRR"/>
    <property type="match status" value="1"/>
</dbReference>
<keyword evidence="6" id="KW-0812">Transmembrane</keyword>
<keyword evidence="4" id="KW-1003">Cell membrane</keyword>
<comment type="subcellular location">
    <subcellularLocation>
        <location evidence="1">Cell membrane</location>
        <topology evidence="1">Single-pass type I membrane protein</topology>
    </subcellularLocation>
</comment>
<comment type="similarity">
    <text evidence="2">Belongs to the RLP family.</text>
</comment>
<comment type="caution">
    <text evidence="18">The sequence shown here is derived from an EMBL/GenBank/DDBJ whole genome shotgun (WGS) entry which is preliminary data.</text>
</comment>
<keyword evidence="9" id="KW-1133">Transmembrane helix</keyword>
<evidence type="ECO:0000256" key="14">
    <source>
        <dbReference type="RuleBase" id="RU000383"/>
    </source>
</evidence>
<dbReference type="SUPFAM" id="SSF47954">
    <property type="entry name" value="Cyclin-like"/>
    <property type="match status" value="1"/>
</dbReference>
<keyword evidence="7 16" id="KW-0732">Signal</keyword>
<dbReference type="InterPro" id="IPR032675">
    <property type="entry name" value="LRR_dom_sf"/>
</dbReference>
<dbReference type="Pfam" id="PF00560">
    <property type="entry name" value="LRR_1"/>
    <property type="match status" value="10"/>
</dbReference>
<dbReference type="Pfam" id="PF13855">
    <property type="entry name" value="LRR_8"/>
    <property type="match status" value="1"/>
</dbReference>
<keyword evidence="19" id="KW-1185">Reference proteome</keyword>
<dbReference type="InterPro" id="IPR001611">
    <property type="entry name" value="Leu-rich_rpt"/>
</dbReference>
<dbReference type="InterPro" id="IPR003591">
    <property type="entry name" value="Leu-rich_rpt_typical-subtyp"/>
</dbReference>
<evidence type="ECO:0000256" key="7">
    <source>
        <dbReference type="ARBA" id="ARBA00022729"/>
    </source>
</evidence>
<evidence type="ECO:0000256" key="10">
    <source>
        <dbReference type="ARBA" id="ARBA00023136"/>
    </source>
</evidence>
<evidence type="ECO:0000256" key="9">
    <source>
        <dbReference type="ARBA" id="ARBA00022989"/>
    </source>
</evidence>
<dbReference type="Gene3D" id="3.80.10.10">
    <property type="entry name" value="Ribonuclease Inhibitor"/>
    <property type="match status" value="4"/>
</dbReference>
<keyword evidence="12" id="KW-0325">Glycoprotein</keyword>
<dbReference type="Pfam" id="PF08263">
    <property type="entry name" value="LRRNT_2"/>
    <property type="match status" value="1"/>
</dbReference>